<evidence type="ECO:0000313" key="1">
    <source>
        <dbReference type="EMBL" id="OBQ66777.1"/>
    </source>
</evidence>
<dbReference type="Proteomes" id="UP000093737">
    <property type="component" value="Unassembled WGS sequence"/>
</dbReference>
<proteinExistence type="predicted"/>
<protein>
    <recommendedName>
        <fullName evidence="3">FAD-dependent oxidoreductase</fullName>
    </recommendedName>
</protein>
<dbReference type="Pfam" id="PF21274">
    <property type="entry name" value="Rng_hyd_C"/>
    <property type="match status" value="1"/>
</dbReference>
<reference evidence="1 2" key="1">
    <citation type="submission" date="2016-05" db="EMBL/GenBank/DDBJ databases">
        <authorList>
            <person name="Ramsay J.P."/>
        </authorList>
    </citation>
    <scope>NUCLEOTIDE SEQUENCE [LARGE SCALE GENOMIC DNA]</scope>
    <source>
        <strain evidence="1 2">NZP2042</strain>
    </source>
</reference>
<dbReference type="Gene3D" id="3.40.30.120">
    <property type="match status" value="1"/>
</dbReference>
<comment type="caution">
    <text evidence="1">The sequence shown here is derived from an EMBL/GenBank/DDBJ whole genome shotgun (WGS) entry which is preliminary data.</text>
</comment>
<gene>
    <name evidence="1" type="ORF">A8145_30710</name>
</gene>
<dbReference type="EMBL" id="LYTK01000010">
    <property type="protein sequence ID" value="OBQ66777.1"/>
    <property type="molecule type" value="Genomic_DNA"/>
</dbReference>
<name>A0AA91FBF0_RHILI</name>
<dbReference type="AlphaFoldDB" id="A0AA91FBF0"/>
<evidence type="ECO:0000313" key="2">
    <source>
        <dbReference type="Proteomes" id="UP000093737"/>
    </source>
</evidence>
<accession>A0AA91FBF0</accession>
<evidence type="ECO:0008006" key="3">
    <source>
        <dbReference type="Google" id="ProtNLM"/>
    </source>
</evidence>
<sequence length="102" mass="10873">MAAPSPCRAWTDRLRSGQGLLLDFDAHPALQALANRWNGRIGYVAVDAKERLGLGALLVRPDGVVAWAADDDLDPDLKPAAEAASRWFGEGDQEPTYAGGTV</sequence>
<organism evidence="1 2">
    <name type="scientific">Rhizobium loti</name>
    <name type="common">Mesorhizobium loti</name>
    <dbReference type="NCBI Taxonomy" id="381"/>
    <lineage>
        <taxon>Bacteria</taxon>
        <taxon>Pseudomonadati</taxon>
        <taxon>Pseudomonadota</taxon>
        <taxon>Alphaproteobacteria</taxon>
        <taxon>Hyphomicrobiales</taxon>
        <taxon>Phyllobacteriaceae</taxon>
        <taxon>Mesorhizobium</taxon>
    </lineage>
</organism>